<dbReference type="SUPFAM" id="SSF103473">
    <property type="entry name" value="MFS general substrate transporter"/>
    <property type="match status" value="1"/>
</dbReference>
<evidence type="ECO:0000256" key="1">
    <source>
        <dbReference type="ARBA" id="ARBA00004141"/>
    </source>
</evidence>
<dbReference type="GO" id="GO:0016020">
    <property type="term" value="C:membrane"/>
    <property type="evidence" value="ECO:0007669"/>
    <property type="project" value="UniProtKB-SubCell"/>
</dbReference>
<dbReference type="Proteomes" id="UP001295469">
    <property type="component" value="Chromosome C03"/>
</dbReference>
<feature type="domain" description="Nodulin-like" evidence="6">
    <location>
        <begin position="15"/>
        <end position="211"/>
    </location>
</feature>
<dbReference type="PANTHER" id="PTHR21576">
    <property type="entry name" value="UNCHARACTERIZED NODULIN-LIKE PROTEIN"/>
    <property type="match status" value="1"/>
</dbReference>
<dbReference type="InterPro" id="IPR056555">
    <property type="entry name" value="NFD4_C"/>
</dbReference>
<feature type="transmembrane region" description="Helical" evidence="5">
    <location>
        <begin position="329"/>
        <end position="348"/>
    </location>
</feature>
<keyword evidence="3 5" id="KW-1133">Transmembrane helix</keyword>
<reference evidence="8" key="1">
    <citation type="submission" date="2021-01" db="EMBL/GenBank/DDBJ databases">
        <authorList>
            <consortium name="Genoscope - CEA"/>
            <person name="William W."/>
        </authorList>
    </citation>
    <scope>NUCLEOTIDE SEQUENCE</scope>
</reference>
<dbReference type="AlphaFoldDB" id="A0A816INC4"/>
<dbReference type="CDD" id="cd17354">
    <property type="entry name" value="MFS_Mch1p_like"/>
    <property type="match status" value="1"/>
</dbReference>
<evidence type="ECO:0000259" key="6">
    <source>
        <dbReference type="Pfam" id="PF06813"/>
    </source>
</evidence>
<feature type="domain" description="NFD4 C-terminal" evidence="7">
    <location>
        <begin position="315"/>
        <end position="497"/>
    </location>
</feature>
<comment type="subcellular location">
    <subcellularLocation>
        <location evidence="1">Membrane</location>
        <topology evidence="1">Multi-pass membrane protein</topology>
    </subcellularLocation>
</comment>
<dbReference type="EMBL" id="HG994367">
    <property type="protein sequence ID" value="CAF1711387.1"/>
    <property type="molecule type" value="Genomic_DNA"/>
</dbReference>
<accession>A0A816INC4</accession>
<feature type="transmembrane region" description="Helical" evidence="5">
    <location>
        <begin position="175"/>
        <end position="195"/>
    </location>
</feature>
<protein>
    <submittedName>
        <fullName evidence="8">(rape) hypothetical protein</fullName>
    </submittedName>
</protein>
<evidence type="ECO:0000313" key="8">
    <source>
        <dbReference type="EMBL" id="CAF1711387.1"/>
    </source>
</evidence>
<feature type="non-terminal residue" evidence="8">
    <location>
        <position position="1"/>
    </location>
</feature>
<evidence type="ECO:0000256" key="4">
    <source>
        <dbReference type="ARBA" id="ARBA00023136"/>
    </source>
</evidence>
<feature type="transmembrane region" description="Helical" evidence="5">
    <location>
        <begin position="148"/>
        <end position="169"/>
    </location>
</feature>
<evidence type="ECO:0000259" key="7">
    <source>
        <dbReference type="Pfam" id="PF23262"/>
    </source>
</evidence>
<dbReference type="InterPro" id="IPR036259">
    <property type="entry name" value="MFS_trans_sf"/>
</dbReference>
<dbReference type="PANTHER" id="PTHR21576:SF106">
    <property type="entry name" value="MAJOR FACILITATOR SUPERFAMILY PROTEIN"/>
    <property type="match status" value="1"/>
</dbReference>
<dbReference type="FunFam" id="1.20.1250.20:FF:000469">
    <property type="entry name" value="Nodulin family protein"/>
    <property type="match status" value="1"/>
</dbReference>
<gene>
    <name evidence="8" type="ORF">DARMORV10_C03P85280.1</name>
</gene>
<proteinExistence type="predicted"/>
<feature type="transmembrane region" description="Helical" evidence="5">
    <location>
        <begin position="425"/>
        <end position="450"/>
    </location>
</feature>
<keyword evidence="2 5" id="KW-0812">Transmembrane</keyword>
<evidence type="ECO:0000256" key="5">
    <source>
        <dbReference type="SAM" id="Phobius"/>
    </source>
</evidence>
<feature type="transmembrane region" description="Helical" evidence="5">
    <location>
        <begin position="110"/>
        <end position="136"/>
    </location>
</feature>
<sequence>QVNWNYPTSSSSALKWLGFVTAVWVQSISGNNYTFSNYSDALKSLMNLTQVELNSLSVTKDVGKAFGILAGLASDRLSTPVILLIGCFEGLLGYGVQWLVVSRTIQPLPYWQMCVFLCMGGNSTTWMNTAVLVTCIRNFRRNRGPVSGILKGYVGLSTAIFTVVCTALFSSDPASFLVLLSVVPFAVCLTAVFFLREVPPATSTAEENEDVQHSGHCRRRVPSVVRRYRNQNRSCLRRIRLRPSHTLSFTYRRPFPRLRSEFKSLLRSEIAEGRVDEPLLRSEIAEETVVGAAAAADNELPPSPTLLKEEEKNQGVGTGLAVMNNMGQIGLALGFTDVSIFVSMMSIWALSGTISEHFIKKNGTPRPLWNAASQVVMAVGYLLMALAIPGSLYFCSVVVGACYGVRLAITVPIASELFGLKYYGLLYNILILNFPLGSFLFSGLLAGLLYDAEATPTPDGGNTCVGAHCYRLVFTWHLHPSLELVLTSGLRSELRRFIPRFMRARRLRDLVVVLDEKLCLN</sequence>
<evidence type="ECO:0000256" key="2">
    <source>
        <dbReference type="ARBA" id="ARBA00022692"/>
    </source>
</evidence>
<dbReference type="Pfam" id="PF23262">
    <property type="entry name" value="NFD4_C"/>
    <property type="match status" value="1"/>
</dbReference>
<dbReference type="Pfam" id="PF06813">
    <property type="entry name" value="Nodulin-like"/>
    <property type="match status" value="1"/>
</dbReference>
<feature type="transmembrane region" description="Helical" evidence="5">
    <location>
        <begin position="81"/>
        <end position="98"/>
    </location>
</feature>
<dbReference type="Gene3D" id="1.20.1250.20">
    <property type="entry name" value="MFS general substrate transporter like domains"/>
    <property type="match status" value="1"/>
</dbReference>
<dbReference type="InterPro" id="IPR010658">
    <property type="entry name" value="Nodulin-like"/>
</dbReference>
<name>A0A816INC4_BRANA</name>
<evidence type="ECO:0000256" key="3">
    <source>
        <dbReference type="ARBA" id="ARBA00022989"/>
    </source>
</evidence>
<keyword evidence="4 5" id="KW-0472">Membrane</keyword>
<organism evidence="8">
    <name type="scientific">Brassica napus</name>
    <name type="common">Rape</name>
    <dbReference type="NCBI Taxonomy" id="3708"/>
    <lineage>
        <taxon>Eukaryota</taxon>
        <taxon>Viridiplantae</taxon>
        <taxon>Streptophyta</taxon>
        <taxon>Embryophyta</taxon>
        <taxon>Tracheophyta</taxon>
        <taxon>Spermatophyta</taxon>
        <taxon>Magnoliopsida</taxon>
        <taxon>eudicotyledons</taxon>
        <taxon>Gunneridae</taxon>
        <taxon>Pentapetalae</taxon>
        <taxon>rosids</taxon>
        <taxon>malvids</taxon>
        <taxon>Brassicales</taxon>
        <taxon>Brassicaceae</taxon>
        <taxon>Brassiceae</taxon>
        <taxon>Brassica</taxon>
    </lineage>
</organism>